<dbReference type="NCBIfam" id="TIGR00254">
    <property type="entry name" value="GGDEF"/>
    <property type="match status" value="1"/>
</dbReference>
<dbReference type="CDD" id="cd00130">
    <property type="entry name" value="PAS"/>
    <property type="match status" value="1"/>
</dbReference>
<dbReference type="AlphaFoldDB" id="A0A5B9DTN4"/>
<evidence type="ECO:0000256" key="2">
    <source>
        <dbReference type="ARBA" id="ARBA00034247"/>
    </source>
</evidence>
<dbReference type="InterPro" id="IPR050469">
    <property type="entry name" value="Diguanylate_Cyclase"/>
</dbReference>
<evidence type="ECO:0000313" key="4">
    <source>
        <dbReference type="EMBL" id="QEE22820.1"/>
    </source>
</evidence>
<feature type="domain" description="GGDEF" evidence="3">
    <location>
        <begin position="342"/>
        <end position="474"/>
    </location>
</feature>
<dbReference type="SUPFAM" id="SSF55073">
    <property type="entry name" value="Nucleotide cyclase"/>
    <property type="match status" value="1"/>
</dbReference>
<dbReference type="GO" id="GO:0052621">
    <property type="term" value="F:diguanylate cyclase activity"/>
    <property type="evidence" value="ECO:0007669"/>
    <property type="project" value="UniProtKB-EC"/>
</dbReference>
<dbReference type="InterPro" id="IPR029787">
    <property type="entry name" value="Nucleotide_cyclase"/>
</dbReference>
<dbReference type="RefSeq" id="WP_147658220.1">
    <property type="nucleotide sequence ID" value="NZ_BMFM01000001.1"/>
</dbReference>
<dbReference type="GO" id="GO:0043709">
    <property type="term" value="P:cell adhesion involved in single-species biofilm formation"/>
    <property type="evidence" value="ECO:0007669"/>
    <property type="project" value="TreeGrafter"/>
</dbReference>
<accession>A0A5B9DTN4</accession>
<organism evidence="4 5">
    <name type="scientific">Paradevosia tibetensis</name>
    <dbReference type="NCBI Taxonomy" id="1447062"/>
    <lineage>
        <taxon>Bacteria</taxon>
        <taxon>Pseudomonadati</taxon>
        <taxon>Pseudomonadota</taxon>
        <taxon>Alphaproteobacteria</taxon>
        <taxon>Hyphomicrobiales</taxon>
        <taxon>Devosiaceae</taxon>
        <taxon>Paradevosia</taxon>
    </lineage>
</organism>
<dbReference type="Gene3D" id="3.30.450.20">
    <property type="entry name" value="PAS domain"/>
    <property type="match status" value="1"/>
</dbReference>
<dbReference type="OrthoDB" id="9789238at2"/>
<dbReference type="GO" id="GO:0005886">
    <property type="term" value="C:plasma membrane"/>
    <property type="evidence" value="ECO:0007669"/>
    <property type="project" value="TreeGrafter"/>
</dbReference>
<evidence type="ECO:0000313" key="5">
    <source>
        <dbReference type="Proteomes" id="UP000321062"/>
    </source>
</evidence>
<reference evidence="4 5" key="1">
    <citation type="journal article" date="2015" name="Int. J. Syst. Evol. Microbiol.">
        <title>Youhaiella tibetensis gen. nov., sp. nov., isolated from subsurface sediment.</title>
        <authorList>
            <person name="Wang Y.X."/>
            <person name="Huang F.Q."/>
            <person name="Nogi Y."/>
            <person name="Pang S.J."/>
            <person name="Wang P.K."/>
            <person name="Lv J."/>
        </authorList>
    </citation>
    <scope>NUCLEOTIDE SEQUENCE [LARGE SCALE GENOMIC DNA]</scope>
    <source>
        <strain evidence="5">fig4</strain>
    </source>
</reference>
<dbReference type="Pfam" id="PF00990">
    <property type="entry name" value="GGDEF"/>
    <property type="match status" value="1"/>
</dbReference>
<dbReference type="SUPFAM" id="SSF55785">
    <property type="entry name" value="PYP-like sensor domain (PAS domain)"/>
    <property type="match status" value="2"/>
</dbReference>
<protein>
    <recommendedName>
        <fullName evidence="1">diguanylate cyclase</fullName>
        <ecNumber evidence="1">2.7.7.65</ecNumber>
    </recommendedName>
</protein>
<dbReference type="Proteomes" id="UP000321062">
    <property type="component" value="Chromosome"/>
</dbReference>
<dbReference type="KEGG" id="yti:FNA67_15965"/>
<dbReference type="Pfam" id="PF13426">
    <property type="entry name" value="PAS_9"/>
    <property type="match status" value="1"/>
</dbReference>
<dbReference type="InterPro" id="IPR035965">
    <property type="entry name" value="PAS-like_dom_sf"/>
</dbReference>
<dbReference type="EMBL" id="CP041690">
    <property type="protein sequence ID" value="QEE22820.1"/>
    <property type="molecule type" value="Genomic_DNA"/>
</dbReference>
<gene>
    <name evidence="4" type="ORF">FNA67_15965</name>
</gene>
<dbReference type="InterPro" id="IPR043128">
    <property type="entry name" value="Rev_trsase/Diguanyl_cyclase"/>
</dbReference>
<dbReference type="PANTHER" id="PTHR45138">
    <property type="entry name" value="REGULATORY COMPONENTS OF SENSORY TRANSDUCTION SYSTEM"/>
    <property type="match status" value="1"/>
</dbReference>
<keyword evidence="5" id="KW-1185">Reference proteome</keyword>
<dbReference type="InterPro" id="IPR000014">
    <property type="entry name" value="PAS"/>
</dbReference>
<dbReference type="GO" id="GO:1902201">
    <property type="term" value="P:negative regulation of bacterial-type flagellum-dependent cell motility"/>
    <property type="evidence" value="ECO:0007669"/>
    <property type="project" value="TreeGrafter"/>
</dbReference>
<sequence length="474" mass="54126">MFELAPVSLWLEDYSELKALFEQWRAAGIADLRELFKADPSRVHECADKIKILAVNGKTHSLFESRSLEHLIDNLGAVFRDDMMETHGEEMIQLWEGRHEFANVSVNYSLNGRRIDIQMTGRILPGHEESWSRVLVAIEDVTERETARRSLALSARYAEGLFTHSPVSLWVEDFSAIRQLLEDVRFQGITDFRVFTDVHPEFVERCMSEIRVLDVNQATLDLFGAKTKDELLKHQDSIFRDDMLPHFREQLIDLWNGRLFQRREVINYSLSGEEVHVLLQFSVLPGHEGDWSLVQVALTDITARKKAEAYLEFLGKHDVLTKLYNRSFFVDELNRIDRKAVMPISVIMVDVNGLKAANDLWGHAAGDGLLRRAGEVLGKAVEKPACASRIGGDEFALLLPGVDEKGAEAVATNLEKLVLLNNQFYPGLPLNLAVGRATRFPEEPIEETIKRADLQMYRSKKDYYDAEPTRRRMS</sequence>
<evidence type="ECO:0000256" key="1">
    <source>
        <dbReference type="ARBA" id="ARBA00012528"/>
    </source>
</evidence>
<dbReference type="PANTHER" id="PTHR45138:SF9">
    <property type="entry name" value="DIGUANYLATE CYCLASE DGCM-RELATED"/>
    <property type="match status" value="1"/>
</dbReference>
<dbReference type="SMART" id="SM00267">
    <property type="entry name" value="GGDEF"/>
    <property type="match status" value="1"/>
</dbReference>
<evidence type="ECO:0000259" key="3">
    <source>
        <dbReference type="PROSITE" id="PS50887"/>
    </source>
</evidence>
<proteinExistence type="predicted"/>
<dbReference type="Gene3D" id="3.30.70.270">
    <property type="match status" value="1"/>
</dbReference>
<dbReference type="PROSITE" id="PS50887">
    <property type="entry name" value="GGDEF"/>
    <property type="match status" value="1"/>
</dbReference>
<dbReference type="CDD" id="cd01949">
    <property type="entry name" value="GGDEF"/>
    <property type="match status" value="1"/>
</dbReference>
<dbReference type="EC" id="2.7.7.65" evidence="1"/>
<dbReference type="InterPro" id="IPR000160">
    <property type="entry name" value="GGDEF_dom"/>
</dbReference>
<name>A0A5B9DTN4_9HYPH</name>
<comment type="catalytic activity">
    <reaction evidence="2">
        <text>2 GTP = 3',3'-c-di-GMP + 2 diphosphate</text>
        <dbReference type="Rhea" id="RHEA:24898"/>
        <dbReference type="ChEBI" id="CHEBI:33019"/>
        <dbReference type="ChEBI" id="CHEBI:37565"/>
        <dbReference type="ChEBI" id="CHEBI:58805"/>
        <dbReference type="EC" id="2.7.7.65"/>
    </reaction>
</comment>